<evidence type="ECO:0000256" key="2">
    <source>
        <dbReference type="ARBA" id="ARBA00023315"/>
    </source>
</evidence>
<name>A0A1D8S6Q5_9EURY</name>
<evidence type="ECO:0000313" key="5">
    <source>
        <dbReference type="Proteomes" id="UP000185608"/>
    </source>
</evidence>
<organism evidence="4 5">
    <name type="scientific">Halodesulfurarchaeum formicicum</name>
    <dbReference type="NCBI Taxonomy" id="1873524"/>
    <lineage>
        <taxon>Archaea</taxon>
        <taxon>Methanobacteriati</taxon>
        <taxon>Methanobacteriota</taxon>
        <taxon>Stenosarchaea group</taxon>
        <taxon>Halobacteria</taxon>
        <taxon>Halobacteriales</taxon>
        <taxon>Halobacteriaceae</taxon>
        <taxon>Halodesulfurarchaeum</taxon>
    </lineage>
</organism>
<dbReference type="InterPro" id="IPR016181">
    <property type="entry name" value="Acyl_CoA_acyltransferase"/>
</dbReference>
<accession>A0A1D8S6Q5</accession>
<dbReference type="PANTHER" id="PTHR43877:SF2">
    <property type="entry name" value="AMINOALKYLPHOSPHONATE N-ACETYLTRANSFERASE-RELATED"/>
    <property type="match status" value="1"/>
</dbReference>
<protein>
    <submittedName>
        <fullName evidence="4">GCN5-related N-acetyltransferase</fullName>
    </submittedName>
</protein>
<dbReference type="RefSeq" id="WP_070365687.1">
    <property type="nucleotide sequence ID" value="NZ_CP016070.1"/>
</dbReference>
<dbReference type="STRING" id="1873524.HSR6_1938"/>
<dbReference type="Gene3D" id="3.40.630.30">
    <property type="match status" value="1"/>
</dbReference>
<evidence type="ECO:0000259" key="3">
    <source>
        <dbReference type="PROSITE" id="PS51186"/>
    </source>
</evidence>
<dbReference type="PANTHER" id="PTHR43877">
    <property type="entry name" value="AMINOALKYLPHOSPHONATE N-ACETYLTRANSFERASE-RELATED-RELATED"/>
    <property type="match status" value="1"/>
</dbReference>
<dbReference type="GeneID" id="29829858"/>
<dbReference type="GO" id="GO:0016747">
    <property type="term" value="F:acyltransferase activity, transferring groups other than amino-acyl groups"/>
    <property type="evidence" value="ECO:0007669"/>
    <property type="project" value="InterPro"/>
</dbReference>
<dbReference type="InterPro" id="IPR050832">
    <property type="entry name" value="Bact_Acetyltransf"/>
</dbReference>
<dbReference type="EMBL" id="CP016070">
    <property type="protein sequence ID" value="AOW81033.1"/>
    <property type="molecule type" value="Genomic_DNA"/>
</dbReference>
<evidence type="ECO:0000313" key="4">
    <source>
        <dbReference type="EMBL" id="AOW81033.1"/>
    </source>
</evidence>
<dbReference type="PROSITE" id="PS51186">
    <property type="entry name" value="GNAT"/>
    <property type="match status" value="1"/>
</dbReference>
<sequence>MRIRPARETDQDAIAAFTQDTWEQYEGGDYINHIFPKWATQTGPDQQTFVAEADGTPIGLIRAVLLSGHEAWFQGLRVDPAHRGSGVGEALTDRAFEWAREAGATVGRAMVFSWNVMGLGLTRAAGFDSGVEFRWGHPEPDPEAEVDGTVRRDPKAAWTYWQHARERDTLDGLGLDSEVPWALSEVTLGDFQWAGETESVLSIDRDGVVAATYRARVIEREAGDQSATWAEYGLAAWEDLPAAGDLLAAISRDAAMVGADRVRVLLPETPRVIGDAAAHRIELADNPDFVVRVDLTGRPPRR</sequence>
<reference evidence="4 5" key="1">
    <citation type="submission" date="2016-06" db="EMBL/GenBank/DDBJ databases">
        <title>Discovery of anaerobic lithoheterotrophic haloarchaeon capable of sulfur respiration by hydrogen and formate.</title>
        <authorList>
            <person name="Sorokin D.Y."/>
            <person name="Kublanov I.V."/>
            <person name="Roman P."/>
            <person name="Sinninghe Damste J.S."/>
            <person name="Golyshin P.N."/>
            <person name="Rojo D."/>
            <person name="Ciordia S."/>
            <person name="Mena Md.C."/>
            <person name="Ferrer M."/>
            <person name="Smedile F."/>
            <person name="Messina E."/>
            <person name="La Cono V."/>
            <person name="Yakimov M.M."/>
        </authorList>
    </citation>
    <scope>NUCLEOTIDE SEQUENCE [LARGE SCALE GENOMIC DNA]</scope>
    <source>
        <strain evidence="4 5">HTSR1</strain>
    </source>
</reference>
<evidence type="ECO:0000256" key="1">
    <source>
        <dbReference type="ARBA" id="ARBA00022679"/>
    </source>
</evidence>
<dbReference type="SUPFAM" id="SSF55729">
    <property type="entry name" value="Acyl-CoA N-acyltransferases (Nat)"/>
    <property type="match status" value="1"/>
</dbReference>
<gene>
    <name evidence="4" type="ORF">HTSR_1868</name>
</gene>
<keyword evidence="2" id="KW-0012">Acyltransferase</keyword>
<proteinExistence type="predicted"/>
<dbReference type="KEGG" id="halh:HTSR_1868"/>
<feature type="domain" description="N-acetyltransferase" evidence="3">
    <location>
        <begin position="1"/>
        <end position="153"/>
    </location>
</feature>
<keyword evidence="1 4" id="KW-0808">Transferase</keyword>
<dbReference type="AlphaFoldDB" id="A0A1D8S6Q5"/>
<dbReference type="PATRIC" id="fig|1855411.3.peg.1877"/>
<dbReference type="Pfam" id="PF00583">
    <property type="entry name" value="Acetyltransf_1"/>
    <property type="match status" value="1"/>
</dbReference>
<dbReference type="CDD" id="cd04301">
    <property type="entry name" value="NAT_SF"/>
    <property type="match status" value="1"/>
</dbReference>
<dbReference type="Proteomes" id="UP000185608">
    <property type="component" value="Chromosome"/>
</dbReference>
<dbReference type="InterPro" id="IPR000182">
    <property type="entry name" value="GNAT_dom"/>
</dbReference>